<dbReference type="EMBL" id="JAOL01000105">
    <property type="protein sequence ID" value="EUA90470.1"/>
    <property type="molecule type" value="Genomic_DNA"/>
</dbReference>
<feature type="domain" description="Membrane transport protein MMPL" evidence="5">
    <location>
        <begin position="1"/>
        <end position="41"/>
    </location>
</feature>
<evidence type="ECO:0000256" key="2">
    <source>
        <dbReference type="ARBA" id="ARBA00022692"/>
    </source>
</evidence>
<comment type="caution">
    <text evidence="6">The sequence shown here is derived from an EMBL/GenBank/DDBJ whole genome shotgun (WGS) entry which is preliminary data.</text>
</comment>
<keyword evidence="4" id="KW-0472">Membrane</keyword>
<gene>
    <name evidence="6" type="ORF">I551_3059</name>
</gene>
<evidence type="ECO:0000313" key="6">
    <source>
        <dbReference type="EMBL" id="EUA90470.1"/>
    </source>
</evidence>
<accession>A0ABN0R072</accession>
<keyword evidence="2" id="KW-0812">Transmembrane</keyword>
<evidence type="ECO:0000259" key="5">
    <source>
        <dbReference type="Pfam" id="PF03176"/>
    </source>
</evidence>
<dbReference type="InterPro" id="IPR004869">
    <property type="entry name" value="MMPL_dom"/>
</dbReference>
<dbReference type="Proteomes" id="UP000020681">
    <property type="component" value="Unassembled WGS sequence"/>
</dbReference>
<evidence type="ECO:0000256" key="4">
    <source>
        <dbReference type="ARBA" id="ARBA00023136"/>
    </source>
</evidence>
<comment type="subcellular location">
    <subcellularLocation>
        <location evidence="1">Membrane</location>
        <topology evidence="1">Multi-pass membrane protein</topology>
    </subcellularLocation>
</comment>
<dbReference type="Pfam" id="PF03176">
    <property type="entry name" value="MMPL"/>
    <property type="match status" value="1"/>
</dbReference>
<reference evidence="6 7" key="1">
    <citation type="submission" date="2014-01" db="EMBL/GenBank/DDBJ databases">
        <authorList>
            <person name="Dobos K."/>
            <person name="Lenaerts A."/>
            <person name="Ordway D."/>
            <person name="DeGroote M.A."/>
            <person name="Parker T."/>
            <person name="Sizemore C."/>
            <person name="Tallon L.J."/>
            <person name="Sadzewicz L.K."/>
            <person name="Sengamalay N."/>
            <person name="Fraser C.M."/>
            <person name="Hine E."/>
            <person name="Shefchek K.A."/>
            <person name="Das S.P."/>
            <person name="Tettelin H."/>
        </authorList>
    </citation>
    <scope>NUCLEOTIDE SEQUENCE [LARGE SCALE GENOMIC DNA]</scope>
    <source>
        <strain evidence="6 7">Harvey</strain>
    </source>
</reference>
<protein>
    <submittedName>
        <fullName evidence="6">MMPL family protein</fullName>
    </submittedName>
</protein>
<organism evidence="6 7">
    <name type="scientific">Mycobacterium ulcerans str. Harvey</name>
    <dbReference type="NCBI Taxonomy" id="1299332"/>
    <lineage>
        <taxon>Bacteria</taxon>
        <taxon>Bacillati</taxon>
        <taxon>Actinomycetota</taxon>
        <taxon>Actinomycetes</taxon>
        <taxon>Mycobacteriales</taxon>
        <taxon>Mycobacteriaceae</taxon>
        <taxon>Mycobacterium</taxon>
        <taxon>Mycobacterium ulcerans group</taxon>
    </lineage>
</organism>
<evidence type="ECO:0000256" key="3">
    <source>
        <dbReference type="ARBA" id="ARBA00022989"/>
    </source>
</evidence>
<keyword evidence="3" id="KW-1133">Transmembrane helix</keyword>
<evidence type="ECO:0000313" key="7">
    <source>
        <dbReference type="Proteomes" id="UP000020681"/>
    </source>
</evidence>
<keyword evidence="7" id="KW-1185">Reference proteome</keyword>
<name>A0ABN0R072_MYCUL</name>
<sequence length="43" mass="4552">MQVYLTGNLGSAQANESVDAVRDIVEHTQAPPGIKAYVTGPRP</sequence>
<evidence type="ECO:0000256" key="1">
    <source>
        <dbReference type="ARBA" id="ARBA00004141"/>
    </source>
</evidence>
<proteinExistence type="predicted"/>